<evidence type="ECO:0000256" key="3">
    <source>
        <dbReference type="ARBA" id="ARBA00022722"/>
    </source>
</evidence>
<dbReference type="SUPFAM" id="SSF54786">
    <property type="entry name" value="YcfA/nrd intein domain"/>
    <property type="match status" value="1"/>
</dbReference>
<keyword evidence="6" id="KW-0694">RNA-binding</keyword>
<evidence type="ECO:0000256" key="4">
    <source>
        <dbReference type="ARBA" id="ARBA00022759"/>
    </source>
</evidence>
<keyword evidence="2" id="KW-1277">Toxin-antitoxin system</keyword>
<keyword evidence="7" id="KW-0346">Stress response</keyword>
<evidence type="ECO:0000256" key="5">
    <source>
        <dbReference type="ARBA" id="ARBA00022801"/>
    </source>
</evidence>
<comment type="caution">
    <text evidence="9">The sequence shown here is derived from an EMBL/GenBank/DDBJ whole genome shotgun (WGS) entry which is preliminary data.</text>
</comment>
<protein>
    <submittedName>
        <fullName evidence="9">Type II toxin-antitoxin system HicA family toxin</fullName>
    </submittedName>
</protein>
<sequence length="63" mass="6985">MPKAYSSRELIKLIEADGWYLVGTVGSHNQYKHPTKPGRVTVPHPKKDLPTGTVRSIMKQAGL</sequence>
<accession>A0ABU5E818</accession>
<evidence type="ECO:0000313" key="9">
    <source>
        <dbReference type="EMBL" id="MDY0882338.1"/>
    </source>
</evidence>
<dbReference type="InterPro" id="IPR012933">
    <property type="entry name" value="HicA_mRNA_interferase"/>
</dbReference>
<keyword evidence="4" id="KW-0255">Endonuclease</keyword>
<feature type="region of interest" description="Disordered" evidence="8">
    <location>
        <begin position="30"/>
        <end position="52"/>
    </location>
</feature>
<evidence type="ECO:0000256" key="7">
    <source>
        <dbReference type="ARBA" id="ARBA00023016"/>
    </source>
</evidence>
<comment type="similarity">
    <text evidence="1">Belongs to the HicA mRNA interferase family.</text>
</comment>
<organism evidence="9 10">
    <name type="scientific">Dongia soli</name>
    <dbReference type="NCBI Taxonomy" id="600628"/>
    <lineage>
        <taxon>Bacteria</taxon>
        <taxon>Pseudomonadati</taxon>
        <taxon>Pseudomonadota</taxon>
        <taxon>Alphaproteobacteria</taxon>
        <taxon>Rhodospirillales</taxon>
        <taxon>Dongiaceae</taxon>
        <taxon>Dongia</taxon>
    </lineage>
</organism>
<gene>
    <name evidence="9" type="ORF">SMD27_05760</name>
</gene>
<dbReference type="InterPro" id="IPR038570">
    <property type="entry name" value="HicA_sf"/>
</dbReference>
<proteinExistence type="inferred from homology"/>
<evidence type="ECO:0000256" key="2">
    <source>
        <dbReference type="ARBA" id="ARBA00022649"/>
    </source>
</evidence>
<keyword evidence="5" id="KW-0378">Hydrolase</keyword>
<dbReference type="PANTHER" id="PTHR34873:SF3">
    <property type="entry name" value="ADDICTION MODULE TOXIN, HICA FAMILY"/>
    <property type="match status" value="1"/>
</dbReference>
<evidence type="ECO:0000256" key="8">
    <source>
        <dbReference type="SAM" id="MobiDB-lite"/>
    </source>
</evidence>
<keyword evidence="3" id="KW-0540">Nuclease</keyword>
<keyword evidence="10" id="KW-1185">Reference proteome</keyword>
<dbReference type="Gene3D" id="3.30.920.30">
    <property type="entry name" value="Hypothetical protein"/>
    <property type="match status" value="1"/>
</dbReference>
<dbReference type="Pfam" id="PF07927">
    <property type="entry name" value="HicA_toxin"/>
    <property type="match status" value="1"/>
</dbReference>
<dbReference type="PANTHER" id="PTHR34873">
    <property type="entry name" value="SSR1766 PROTEIN"/>
    <property type="match status" value="1"/>
</dbReference>
<dbReference type="EMBL" id="JAXCLW010000001">
    <property type="protein sequence ID" value="MDY0882338.1"/>
    <property type="molecule type" value="Genomic_DNA"/>
</dbReference>
<evidence type="ECO:0000313" key="10">
    <source>
        <dbReference type="Proteomes" id="UP001279642"/>
    </source>
</evidence>
<evidence type="ECO:0000256" key="1">
    <source>
        <dbReference type="ARBA" id="ARBA00006620"/>
    </source>
</evidence>
<reference evidence="9 10" key="1">
    <citation type="journal article" date="2016" name="Antonie Van Leeuwenhoek">
        <title>Dongia soli sp. nov., isolated from soil from Dokdo, Korea.</title>
        <authorList>
            <person name="Kim D.U."/>
            <person name="Lee H."/>
            <person name="Kim H."/>
            <person name="Kim S.G."/>
            <person name="Ka J.O."/>
        </authorList>
    </citation>
    <scope>NUCLEOTIDE SEQUENCE [LARGE SCALE GENOMIC DNA]</scope>
    <source>
        <strain evidence="9 10">D78</strain>
    </source>
</reference>
<evidence type="ECO:0000256" key="6">
    <source>
        <dbReference type="ARBA" id="ARBA00022884"/>
    </source>
</evidence>
<name>A0ABU5E818_9PROT</name>
<dbReference type="RefSeq" id="WP_320507362.1">
    <property type="nucleotide sequence ID" value="NZ_JAXCLW010000001.1"/>
</dbReference>
<dbReference type="Proteomes" id="UP001279642">
    <property type="component" value="Unassembled WGS sequence"/>
</dbReference>